<dbReference type="OrthoDB" id="6513042at2759"/>
<evidence type="ECO:0000256" key="10">
    <source>
        <dbReference type="ARBA" id="ARBA00023158"/>
    </source>
</evidence>
<feature type="domain" description="DNA2/NAM7 helicase helicase" evidence="13">
    <location>
        <begin position="252"/>
        <end position="335"/>
    </location>
</feature>
<evidence type="ECO:0000256" key="9">
    <source>
        <dbReference type="ARBA" id="ARBA00022884"/>
    </source>
</evidence>
<dbReference type="CDD" id="cd18808">
    <property type="entry name" value="SF1_C_Upf1"/>
    <property type="match status" value="1"/>
</dbReference>
<comment type="similarity">
    <text evidence="2">Belongs to the DNA2/NAM7 helicase family. SDE3 subfamily.</text>
</comment>
<dbReference type="AlphaFoldDB" id="A0A8B7N2Q3"/>
<keyword evidence="6" id="KW-0378">Hydrolase</keyword>
<evidence type="ECO:0000256" key="7">
    <source>
        <dbReference type="ARBA" id="ARBA00022806"/>
    </source>
</evidence>
<keyword evidence="9" id="KW-0694">RNA-binding</keyword>
<dbReference type="GO" id="GO:0031047">
    <property type="term" value="P:regulatory ncRNA-mediated gene silencing"/>
    <property type="evidence" value="ECO:0007669"/>
    <property type="project" value="UniProtKB-KW"/>
</dbReference>
<comment type="subcellular location">
    <subcellularLocation>
        <location evidence="1">Cytoplasm</location>
        <location evidence="1">Cytoplasmic ribonucleoprotein granule</location>
    </subcellularLocation>
</comment>
<dbReference type="InterPro" id="IPR027417">
    <property type="entry name" value="P-loop_NTPase"/>
</dbReference>
<evidence type="ECO:0000313" key="17">
    <source>
        <dbReference type="RefSeq" id="XP_018007713.2"/>
    </source>
</evidence>
<feature type="domain" description="Helicase MOV-10-like beta-barrel" evidence="15">
    <location>
        <begin position="24"/>
        <end position="103"/>
    </location>
</feature>
<feature type="region of interest" description="Disordered" evidence="12">
    <location>
        <begin position="617"/>
        <end position="640"/>
    </location>
</feature>
<dbReference type="PANTHER" id="PTHR45418:SF1">
    <property type="entry name" value="CANCER_TESTIS ANTIGEN 55"/>
    <property type="match status" value="1"/>
</dbReference>
<feature type="domain" description="DNA2/NAM7 helicase-like C-terminal" evidence="14">
    <location>
        <begin position="352"/>
        <end position="562"/>
    </location>
</feature>
<dbReference type="GO" id="GO:0003723">
    <property type="term" value="F:RNA binding"/>
    <property type="evidence" value="ECO:0007669"/>
    <property type="project" value="UniProtKB-KW"/>
</dbReference>
<sequence>MLWIDEIEREVNLQYYHLDGVDIEVNEDEHGELMATLHVPGVAEKHPAILAGDSVFVRLPSDQQPSWPYEGIVHDVRNETLHLGFGEEFFLLYAAGMKLNVQFWFCRSTYIRCHKVLQHYQKVLPILFPKPSTKFDEANLVSVDNYFDKNVGKNRMQKQAVEAIVNRVSAPAPYIIFGPPGTGKTSTMLEAIKQVYTRNKNDKILVCGPSNASCDILTEGLLKHIPASKVLRVNALSRQCSGIPQNVKNVSSRQADLISIPNMDMVRSYNIVITTYSSAYHVLPLIRENESKSWFSNLFLDECGYAMEPEAFIPLLALPKMVVLAGDPLQLGPVVSNVYLRENPFLKNFRLDISLLARLMDGEMYKAKGGQFNRLYITKLVENYRSHARILEVPNELFYDNQLEAKGDERIINSMLKWDKLPNAKIPIVFHGVNGREERRANNPSYFNVFEVAQVVEYVKQLIEEMNVKPGDIGIVTPYRDQMKKIRQDLLSKLGKVTNALLIGTPEAFQGDERLVVIVSTVRANPERLITSTARAQLGFLSNPKRFNVAITRAQALLIVVGFPWLLEDDKSNWGKLLKFCHENGCYKGIPYKPIIEVERIEKKFIELRIPAVDPMKKQRQEASSSIRSNVNTSAAHKRS</sequence>
<evidence type="ECO:0000256" key="5">
    <source>
        <dbReference type="ARBA" id="ARBA00022741"/>
    </source>
</evidence>
<keyword evidence="4" id="KW-0963">Cytoplasm</keyword>
<dbReference type="InterPro" id="IPR041677">
    <property type="entry name" value="DNA2/NAM7_AAA_11"/>
</dbReference>
<evidence type="ECO:0000256" key="1">
    <source>
        <dbReference type="ARBA" id="ARBA00004331"/>
    </source>
</evidence>
<evidence type="ECO:0000256" key="8">
    <source>
        <dbReference type="ARBA" id="ARBA00022840"/>
    </source>
</evidence>
<keyword evidence="7 17" id="KW-0347">Helicase</keyword>
<evidence type="ECO:0000256" key="4">
    <source>
        <dbReference type="ARBA" id="ARBA00022490"/>
    </source>
</evidence>
<organism evidence="16 17">
    <name type="scientific">Hyalella azteca</name>
    <name type="common">Amphipod</name>
    <dbReference type="NCBI Taxonomy" id="294128"/>
    <lineage>
        <taxon>Eukaryota</taxon>
        <taxon>Metazoa</taxon>
        <taxon>Ecdysozoa</taxon>
        <taxon>Arthropoda</taxon>
        <taxon>Crustacea</taxon>
        <taxon>Multicrustacea</taxon>
        <taxon>Malacostraca</taxon>
        <taxon>Eumalacostraca</taxon>
        <taxon>Peracarida</taxon>
        <taxon>Amphipoda</taxon>
        <taxon>Senticaudata</taxon>
        <taxon>Talitrida</taxon>
        <taxon>Talitroidea</taxon>
        <taxon>Hyalellidae</taxon>
        <taxon>Hyalella</taxon>
    </lineage>
</organism>
<dbReference type="Gene3D" id="3.40.50.300">
    <property type="entry name" value="P-loop containing nucleotide triphosphate hydrolases"/>
    <property type="match status" value="2"/>
</dbReference>
<evidence type="ECO:0000256" key="12">
    <source>
        <dbReference type="SAM" id="MobiDB-lite"/>
    </source>
</evidence>
<dbReference type="InterPro" id="IPR047187">
    <property type="entry name" value="SF1_C_Upf1"/>
</dbReference>
<dbReference type="Proteomes" id="UP000694843">
    <property type="component" value="Unplaced"/>
</dbReference>
<evidence type="ECO:0000256" key="2">
    <source>
        <dbReference type="ARBA" id="ARBA00005601"/>
    </source>
</evidence>
<protein>
    <recommendedName>
        <fullName evidence="3">RNA helicase</fullName>
        <ecNumber evidence="3">3.6.4.13</ecNumber>
    </recommendedName>
</protein>
<keyword evidence="10" id="KW-0943">RNA-mediated gene silencing</keyword>
<dbReference type="KEGG" id="hazt:108665469"/>
<feature type="domain" description="DNA2/NAM7 helicase helicase" evidence="13">
    <location>
        <begin position="154"/>
        <end position="251"/>
    </location>
</feature>
<dbReference type="Pfam" id="PF13086">
    <property type="entry name" value="AAA_11"/>
    <property type="match status" value="2"/>
</dbReference>
<dbReference type="RefSeq" id="XP_018007713.2">
    <property type="nucleotide sequence ID" value="XM_018152224.2"/>
</dbReference>
<evidence type="ECO:0000256" key="6">
    <source>
        <dbReference type="ARBA" id="ARBA00022801"/>
    </source>
</evidence>
<dbReference type="EC" id="3.6.4.13" evidence="3"/>
<evidence type="ECO:0000259" key="13">
    <source>
        <dbReference type="Pfam" id="PF13086"/>
    </source>
</evidence>
<gene>
    <name evidence="17" type="primary">LOC108665469</name>
</gene>
<keyword evidence="8" id="KW-0067">ATP-binding</keyword>
<dbReference type="InterPro" id="IPR041679">
    <property type="entry name" value="DNA2/NAM7-like_C"/>
</dbReference>
<dbReference type="SUPFAM" id="SSF52540">
    <property type="entry name" value="P-loop containing nucleoside triphosphate hydrolases"/>
    <property type="match status" value="1"/>
</dbReference>
<dbReference type="GO" id="GO:0005524">
    <property type="term" value="F:ATP binding"/>
    <property type="evidence" value="ECO:0007669"/>
    <property type="project" value="UniProtKB-KW"/>
</dbReference>
<dbReference type="FunFam" id="3.40.50.300:FF:000608">
    <property type="entry name" value="Mov10 RISC complex RNA helicase"/>
    <property type="match status" value="1"/>
</dbReference>
<evidence type="ECO:0000313" key="16">
    <source>
        <dbReference type="Proteomes" id="UP000694843"/>
    </source>
</evidence>
<dbReference type="OMA" id="CRWEYLP"/>
<dbReference type="GO" id="GO:0003724">
    <property type="term" value="F:RNA helicase activity"/>
    <property type="evidence" value="ECO:0007669"/>
    <property type="project" value="UniProtKB-EC"/>
</dbReference>
<dbReference type="Pfam" id="PF13087">
    <property type="entry name" value="AAA_12"/>
    <property type="match status" value="1"/>
</dbReference>
<evidence type="ECO:0000259" key="14">
    <source>
        <dbReference type="Pfam" id="PF13087"/>
    </source>
</evidence>
<dbReference type="PANTHER" id="PTHR45418">
    <property type="entry name" value="CANCER/TESTIS ANTIGEN 55"/>
    <property type="match status" value="1"/>
</dbReference>
<comment type="catalytic activity">
    <reaction evidence="11">
        <text>ATP + H2O = ADP + phosphate + H(+)</text>
        <dbReference type="Rhea" id="RHEA:13065"/>
        <dbReference type="ChEBI" id="CHEBI:15377"/>
        <dbReference type="ChEBI" id="CHEBI:15378"/>
        <dbReference type="ChEBI" id="CHEBI:30616"/>
        <dbReference type="ChEBI" id="CHEBI:43474"/>
        <dbReference type="ChEBI" id="CHEBI:456216"/>
        <dbReference type="EC" id="3.6.4.13"/>
    </reaction>
</comment>
<dbReference type="GO" id="GO:0016787">
    <property type="term" value="F:hydrolase activity"/>
    <property type="evidence" value="ECO:0007669"/>
    <property type="project" value="UniProtKB-KW"/>
</dbReference>
<dbReference type="GeneID" id="108665469"/>
<name>A0A8B7N2Q3_HYAAZ</name>
<proteinExistence type="inferred from homology"/>
<keyword evidence="16" id="KW-1185">Reference proteome</keyword>
<keyword evidence="5" id="KW-0547">Nucleotide-binding</keyword>
<reference evidence="17" key="1">
    <citation type="submission" date="2025-08" db="UniProtKB">
        <authorList>
            <consortium name="RefSeq"/>
        </authorList>
    </citation>
    <scope>IDENTIFICATION</scope>
    <source>
        <tissue evidence="17">Whole organism</tissue>
    </source>
</reference>
<accession>A0A8B7N2Q3</accession>
<dbReference type="InterPro" id="IPR049080">
    <property type="entry name" value="MOV-10-like_beta-barrel"/>
</dbReference>
<feature type="compositionally biased region" description="Polar residues" evidence="12">
    <location>
        <begin position="622"/>
        <end position="640"/>
    </location>
</feature>
<evidence type="ECO:0000256" key="11">
    <source>
        <dbReference type="ARBA" id="ARBA00047984"/>
    </source>
</evidence>
<evidence type="ECO:0000256" key="3">
    <source>
        <dbReference type="ARBA" id="ARBA00012552"/>
    </source>
</evidence>
<dbReference type="Pfam" id="PF21634">
    <property type="entry name" value="MOV-10_beta-barrel"/>
    <property type="match status" value="1"/>
</dbReference>
<dbReference type="GO" id="GO:0036464">
    <property type="term" value="C:cytoplasmic ribonucleoprotein granule"/>
    <property type="evidence" value="ECO:0007669"/>
    <property type="project" value="UniProtKB-SubCell"/>
</dbReference>
<evidence type="ECO:0000259" key="15">
    <source>
        <dbReference type="Pfam" id="PF21634"/>
    </source>
</evidence>